<dbReference type="EMBL" id="CAKKNE010000004">
    <property type="protein sequence ID" value="CAH0373602.1"/>
    <property type="molecule type" value="Genomic_DNA"/>
</dbReference>
<comment type="caution">
    <text evidence="3">The sequence shown here is derived from an EMBL/GenBank/DDBJ whole genome shotgun (WGS) entry which is preliminary data.</text>
</comment>
<evidence type="ECO:0000256" key="1">
    <source>
        <dbReference type="SAM" id="MobiDB-lite"/>
    </source>
</evidence>
<proteinExistence type="predicted"/>
<accession>A0A8J2STV3</accession>
<sequence length="660" mass="71192">MRRLLPLGAAAAAAAQVTLWRNCHGPVAAYAGAWLARRDLFQETAFGDSLGMEYHDYNVYHQGGNGRPRVALKSARATDFYVEHLSEYEHAVRRRARDPEVLMRRQAEDAARACDEPRAAADYPAGAAPPLVLIPFWGGLPQKGGNAHSKVSVEEKLLQLRGVACSVRNTFPGAALVVGVASAADEAYVAGAVNASEVLRLDVAHGAHLSFTLFRRVQELIDAGHGRYAAVDYIFFTEADQVLRAALSPRALVAALGRQVYVVPNRLEEPFPAGTSKDYATPQGRRLRFGQNMCNGELVATSDGRAAPAPPHHIYRAGRRNSVRRGGGDPLPWRGADRRPPVSRDELEGVVRAVRAFGRAPYAGSSRERRLRSAAEALGTTFGRCWAVAEKRAQAWFAQRDAVKAADFGRVRQPLKDLSQLSEAIDALKWSPAWHVWALAPANASFSVCHRCRAAAACAFEAPVARTRRNATDLVALLALPLDEDLEPALVRRSVCAARRAFGGVVVGVCDGADLRALDLLDDAEDGVFDATALPDGVFVVPLPCAAAPRAQTSARHVDHAAAAPLVKWAHAQVKGDAAAWRGLFFAAVGDVVAVRDVDALAAAAAPTTFVVPHRLRDGAARHNKRPPCDARERDWVTPLADPGRGDARRDLTAYHVVPR</sequence>
<protein>
    <recommendedName>
        <fullName evidence="5">Hexosyltransferase</fullName>
    </recommendedName>
</protein>
<name>A0A8J2STV3_9STRA</name>
<feature type="chain" id="PRO_5035288472" description="Hexosyltransferase" evidence="2">
    <location>
        <begin position="16"/>
        <end position="660"/>
    </location>
</feature>
<feature type="signal peptide" evidence="2">
    <location>
        <begin position="1"/>
        <end position="15"/>
    </location>
</feature>
<keyword evidence="4" id="KW-1185">Reference proteome</keyword>
<evidence type="ECO:0000313" key="3">
    <source>
        <dbReference type="EMBL" id="CAH0373602.1"/>
    </source>
</evidence>
<dbReference type="Proteomes" id="UP000789595">
    <property type="component" value="Unassembled WGS sequence"/>
</dbReference>
<evidence type="ECO:0000313" key="4">
    <source>
        <dbReference type="Proteomes" id="UP000789595"/>
    </source>
</evidence>
<evidence type="ECO:0000256" key="2">
    <source>
        <dbReference type="SAM" id="SignalP"/>
    </source>
</evidence>
<gene>
    <name evidence="3" type="ORF">PECAL_4P08110</name>
</gene>
<keyword evidence="2" id="KW-0732">Signal</keyword>
<dbReference type="AlphaFoldDB" id="A0A8J2STV3"/>
<dbReference type="OrthoDB" id="10635614at2759"/>
<feature type="region of interest" description="Disordered" evidence="1">
    <location>
        <begin position="320"/>
        <end position="340"/>
    </location>
</feature>
<organism evidence="3 4">
    <name type="scientific">Pelagomonas calceolata</name>
    <dbReference type="NCBI Taxonomy" id="35677"/>
    <lineage>
        <taxon>Eukaryota</taxon>
        <taxon>Sar</taxon>
        <taxon>Stramenopiles</taxon>
        <taxon>Ochrophyta</taxon>
        <taxon>Pelagophyceae</taxon>
        <taxon>Pelagomonadales</taxon>
        <taxon>Pelagomonadaceae</taxon>
        <taxon>Pelagomonas</taxon>
    </lineage>
</organism>
<reference evidence="3" key="1">
    <citation type="submission" date="2021-11" db="EMBL/GenBank/DDBJ databases">
        <authorList>
            <consortium name="Genoscope - CEA"/>
            <person name="William W."/>
        </authorList>
    </citation>
    <scope>NUCLEOTIDE SEQUENCE</scope>
</reference>
<evidence type="ECO:0008006" key="5">
    <source>
        <dbReference type="Google" id="ProtNLM"/>
    </source>
</evidence>